<dbReference type="OrthoDB" id="10626530at2759"/>
<reference evidence="2" key="2">
    <citation type="journal article" date="2007" name="Science">
        <title>Draft genome sequence of the sexually transmitted pathogen Trichomonas vaginalis.</title>
        <authorList>
            <person name="Carlton J.M."/>
            <person name="Hirt R.P."/>
            <person name="Silva J.C."/>
            <person name="Delcher A.L."/>
            <person name="Schatz M."/>
            <person name="Zhao Q."/>
            <person name="Wortman J.R."/>
            <person name="Bidwell S.L."/>
            <person name="Alsmark U.C.M."/>
            <person name="Besteiro S."/>
            <person name="Sicheritz-Ponten T."/>
            <person name="Noel C.J."/>
            <person name="Dacks J.B."/>
            <person name="Foster P.G."/>
            <person name="Simillion C."/>
            <person name="Van de Peer Y."/>
            <person name="Miranda-Saavedra D."/>
            <person name="Barton G.J."/>
            <person name="Westrop G.D."/>
            <person name="Mueller S."/>
            <person name="Dessi D."/>
            <person name="Fiori P.L."/>
            <person name="Ren Q."/>
            <person name="Paulsen I."/>
            <person name="Zhang H."/>
            <person name="Bastida-Corcuera F.D."/>
            <person name="Simoes-Barbosa A."/>
            <person name="Brown M.T."/>
            <person name="Hayes R.D."/>
            <person name="Mukherjee M."/>
            <person name="Okumura C.Y."/>
            <person name="Schneider R."/>
            <person name="Smith A.J."/>
            <person name="Vanacova S."/>
            <person name="Villalvazo M."/>
            <person name="Haas B.J."/>
            <person name="Pertea M."/>
            <person name="Feldblyum T.V."/>
            <person name="Utterback T.R."/>
            <person name="Shu C.L."/>
            <person name="Osoegawa K."/>
            <person name="de Jong P.J."/>
            <person name="Hrdy I."/>
            <person name="Horvathova L."/>
            <person name="Zubacova Z."/>
            <person name="Dolezal P."/>
            <person name="Malik S.B."/>
            <person name="Logsdon J.M. Jr."/>
            <person name="Henze K."/>
            <person name="Gupta A."/>
            <person name="Wang C.C."/>
            <person name="Dunne R.L."/>
            <person name="Upcroft J.A."/>
            <person name="Upcroft P."/>
            <person name="White O."/>
            <person name="Salzberg S.L."/>
            <person name="Tang P."/>
            <person name="Chiu C.-H."/>
            <person name="Lee Y.-S."/>
            <person name="Embley T.M."/>
            <person name="Coombs G.H."/>
            <person name="Mottram J.C."/>
            <person name="Tachezy J."/>
            <person name="Fraser-Liggett C.M."/>
            <person name="Johnson P.J."/>
        </authorList>
    </citation>
    <scope>NUCLEOTIDE SEQUENCE [LARGE SCALE GENOMIC DNA]</scope>
    <source>
        <strain evidence="2">G3</strain>
    </source>
</reference>
<dbReference type="RefSeq" id="XP_001311738.1">
    <property type="nucleotide sequence ID" value="XM_001311737.1"/>
</dbReference>
<evidence type="ECO:0008006" key="4">
    <source>
        <dbReference type="Google" id="ProtNLM"/>
    </source>
</evidence>
<evidence type="ECO:0000256" key="1">
    <source>
        <dbReference type="SAM" id="MobiDB-lite"/>
    </source>
</evidence>
<proteinExistence type="predicted"/>
<dbReference type="KEGG" id="tva:4756609"/>
<dbReference type="InParanoid" id="A2F8F7"/>
<dbReference type="AlphaFoldDB" id="A2F8F7"/>
<dbReference type="Proteomes" id="UP000001542">
    <property type="component" value="Unassembled WGS sequence"/>
</dbReference>
<protein>
    <recommendedName>
        <fullName evidence="4">Autophagy-related protein 2</fullName>
    </recommendedName>
</protein>
<feature type="region of interest" description="Disordered" evidence="1">
    <location>
        <begin position="684"/>
        <end position="710"/>
    </location>
</feature>
<keyword evidence="3" id="KW-1185">Reference proteome</keyword>
<sequence length="1091" mass="122363">MNGIFNWVSRKFSKASNTAATSILSRILSMVIDQQDENSVKLELFNDWSMKLILRKVFLKPELINNSIDFIKLDSVYISDFSFNGAYNLSKHECNIETVVVELSLCQTEHNDVHENELTASLQNFRQQLPIENHVSIQEWLFHYVESVKLKVKRFTAIVKTSPDLPPLVVEIHDFSFVINHSESALFSGKVGKIMLFYGSRLSKTKIAESSKISFIANSESITLNFNDVEGTIDQTVLKHLATVIKFILQFIPKENSESSKQIVAVNIKRCNATIGEYKFNVNDTEILVKETNVDLTIKSVDSNLVTFKDPLYINVNLPVGDHFVLPQSCSINNIIDWEDKVFNSNIIRVKIITPEVTGNLPLKNFLNMVKTFQMFELLKISDESDQSIVPVAVSLYLTKAKMVMDDFTLETTKSQIGIFISTEKDVDIQVNVVGTNVYSTLNGTTLVQSNSNQCEFACVVKLSDIIQVDLNLNNLVACVPRVEGINFIMAFVDEVLKINEKNSGPSPQSAINLNFSNIFIDYMTFKMPARLLANVLDAKVFLTLVDNSLKGTAVAALSVFMSNLRQPLPLKALSSPNLLSRHGFAQILKGVLNDVNFSLQDNTRFSCSINHPTVAVGLCSDSFNLLLSLYAHILYGLEYGDIKLNVQPKPSISQDIIKEQLMESMRLSFINVKNSEEKFTSSEKFTTSENFEDQKSENINESENVMSSENKNENLEKFSHSNSEIQLESPKSEPEISISITGVTVSILFYGGYDFEKIFDLRILQKTPEFTNDDEVLDDGFEYVLTRNENPSLEIDTVVSLNLGIFLNDDISLRVIANSSMLDVIDHIPESKARLMLGLEEREKQISVIFDIMKSDNLRLSVELPSLGIFITQNQIDFLIDFFDRSIPIFESDEIERPLKFDFFAIKGSSFLINAHFTFGLSVSIEDVTITLPMCAFASISSKEELVARLSEFYFDSLAWSAFSVASGLPVLSNFKRIGLAVYNLFRNFGGRSFSILMRTLATEVLNAGTCATSLTETLLSIAVEAGAGDEDWRRSPIASLIVTHRIGAIPNVVLMPGLKLASGATKMLKYVKDKVNPNARQERKRTKPI</sequence>
<evidence type="ECO:0000313" key="3">
    <source>
        <dbReference type="Proteomes" id="UP000001542"/>
    </source>
</evidence>
<evidence type="ECO:0000313" key="2">
    <source>
        <dbReference type="EMBL" id="EAX98808.1"/>
    </source>
</evidence>
<accession>A2F8F7</accession>
<dbReference type="EMBL" id="DS113661">
    <property type="protein sequence ID" value="EAX98808.1"/>
    <property type="molecule type" value="Genomic_DNA"/>
</dbReference>
<reference evidence="2" key="1">
    <citation type="submission" date="2006-10" db="EMBL/GenBank/DDBJ databases">
        <authorList>
            <person name="Amadeo P."/>
            <person name="Zhao Q."/>
            <person name="Wortman J."/>
            <person name="Fraser-Liggett C."/>
            <person name="Carlton J."/>
        </authorList>
    </citation>
    <scope>NUCLEOTIDE SEQUENCE</scope>
    <source>
        <strain evidence="2">G3</strain>
    </source>
</reference>
<organism evidence="2 3">
    <name type="scientific">Trichomonas vaginalis (strain ATCC PRA-98 / G3)</name>
    <dbReference type="NCBI Taxonomy" id="412133"/>
    <lineage>
        <taxon>Eukaryota</taxon>
        <taxon>Metamonada</taxon>
        <taxon>Parabasalia</taxon>
        <taxon>Trichomonadida</taxon>
        <taxon>Trichomonadidae</taxon>
        <taxon>Trichomonas</taxon>
    </lineage>
</organism>
<dbReference type="VEuPathDB" id="TrichDB:TVAG_479800"/>
<dbReference type="VEuPathDB" id="TrichDB:TVAGG3_0278560"/>
<feature type="compositionally biased region" description="Polar residues" evidence="1">
    <location>
        <begin position="700"/>
        <end position="710"/>
    </location>
</feature>
<gene>
    <name evidence="2" type="ORF">TVAG_479800</name>
</gene>
<name>A2F8F7_TRIV3</name>